<feature type="chain" id="PRO_5009030331" description="UDP-glucuronosyltransferase" evidence="5">
    <location>
        <begin position="24"/>
        <end position="432"/>
    </location>
</feature>
<evidence type="ECO:0000313" key="7">
    <source>
        <dbReference type="Proteomes" id="UP000095300"/>
    </source>
</evidence>
<dbReference type="GO" id="GO:0015020">
    <property type="term" value="F:glucuronosyltransferase activity"/>
    <property type="evidence" value="ECO:0007669"/>
    <property type="project" value="UniProtKB-EC"/>
</dbReference>
<keyword evidence="5" id="KW-0732">Signal</keyword>
<keyword evidence="7" id="KW-1185">Reference proteome</keyword>
<dbReference type="OrthoDB" id="5835829at2759"/>
<dbReference type="SUPFAM" id="SSF53756">
    <property type="entry name" value="UDP-Glycosyltransferase/glycogen phosphorylase"/>
    <property type="match status" value="1"/>
</dbReference>
<dbReference type="FunFam" id="3.40.50.2000:FF:000050">
    <property type="entry name" value="UDP-glucuronosyltransferase"/>
    <property type="match status" value="1"/>
</dbReference>
<proteinExistence type="inferred from homology"/>
<dbReference type="CDD" id="cd03784">
    <property type="entry name" value="GT1_Gtf-like"/>
    <property type="match status" value="1"/>
</dbReference>
<dbReference type="EnsemblMetazoa" id="SCAU004377-RA">
    <property type="protein sequence ID" value="SCAU004377-PA"/>
    <property type="gene ID" value="SCAU004377"/>
</dbReference>
<dbReference type="Proteomes" id="UP000095300">
    <property type="component" value="Unassembled WGS sequence"/>
</dbReference>
<dbReference type="AlphaFoldDB" id="A0A1I8P327"/>
<comment type="similarity">
    <text evidence="1 4">Belongs to the UDP-glycosyltransferase family.</text>
</comment>
<evidence type="ECO:0000313" key="6">
    <source>
        <dbReference type="EnsemblMetazoa" id="SCAU004377-PA"/>
    </source>
</evidence>
<dbReference type="Pfam" id="PF00201">
    <property type="entry name" value="UDPGT"/>
    <property type="match status" value="1"/>
</dbReference>
<evidence type="ECO:0000256" key="1">
    <source>
        <dbReference type="ARBA" id="ARBA00009995"/>
    </source>
</evidence>
<dbReference type="InterPro" id="IPR050271">
    <property type="entry name" value="UDP-glycosyltransferase"/>
</dbReference>
<dbReference type="KEGG" id="scac:106091796"/>
<comment type="catalytic activity">
    <reaction evidence="5">
        <text>glucuronate acceptor + UDP-alpha-D-glucuronate = acceptor beta-D-glucuronoside + UDP + H(+)</text>
        <dbReference type="Rhea" id="RHEA:21032"/>
        <dbReference type="ChEBI" id="CHEBI:15378"/>
        <dbReference type="ChEBI" id="CHEBI:58052"/>
        <dbReference type="ChEBI" id="CHEBI:58223"/>
        <dbReference type="ChEBI" id="CHEBI:132367"/>
        <dbReference type="ChEBI" id="CHEBI:132368"/>
        <dbReference type="EC" id="2.4.1.17"/>
    </reaction>
</comment>
<evidence type="ECO:0000256" key="3">
    <source>
        <dbReference type="ARBA" id="ARBA00022679"/>
    </source>
</evidence>
<dbReference type="VEuPathDB" id="VectorBase:SCAU004377"/>
<keyword evidence="3 4" id="KW-0808">Transferase</keyword>
<dbReference type="PANTHER" id="PTHR48043">
    <property type="entry name" value="EG:EG0003.4 PROTEIN-RELATED"/>
    <property type="match status" value="1"/>
</dbReference>
<name>A0A1I8P327_STOCA</name>
<dbReference type="GO" id="GO:0016020">
    <property type="term" value="C:membrane"/>
    <property type="evidence" value="ECO:0007669"/>
    <property type="project" value="UniProtKB-SubCell"/>
</dbReference>
<feature type="signal peptide" evidence="5">
    <location>
        <begin position="1"/>
        <end position="23"/>
    </location>
</feature>
<gene>
    <name evidence="6" type="primary">106091796</name>
</gene>
<dbReference type="Gene3D" id="3.40.50.2000">
    <property type="entry name" value="Glycogen Phosphorylase B"/>
    <property type="match status" value="2"/>
</dbReference>
<comment type="subcellular location">
    <subcellularLocation>
        <location evidence="5">Membrane</location>
        <topology evidence="5">Single-pass membrane protein</topology>
    </subcellularLocation>
</comment>
<evidence type="ECO:0000256" key="5">
    <source>
        <dbReference type="RuleBase" id="RU362059"/>
    </source>
</evidence>
<dbReference type="PANTHER" id="PTHR48043:SF159">
    <property type="entry name" value="EG:EG0003.4 PROTEIN-RELATED"/>
    <property type="match status" value="1"/>
</dbReference>
<dbReference type="InterPro" id="IPR035595">
    <property type="entry name" value="UDP_glycos_trans_CS"/>
</dbReference>
<dbReference type="InterPro" id="IPR002213">
    <property type="entry name" value="UDP_glucos_trans"/>
</dbReference>
<dbReference type="PROSITE" id="PS00375">
    <property type="entry name" value="UDPGT"/>
    <property type="match status" value="1"/>
</dbReference>
<organism evidence="6 7">
    <name type="scientific">Stomoxys calcitrans</name>
    <name type="common">Stable fly</name>
    <name type="synonym">Conops calcitrans</name>
    <dbReference type="NCBI Taxonomy" id="35570"/>
    <lineage>
        <taxon>Eukaryota</taxon>
        <taxon>Metazoa</taxon>
        <taxon>Ecdysozoa</taxon>
        <taxon>Arthropoda</taxon>
        <taxon>Hexapoda</taxon>
        <taxon>Insecta</taxon>
        <taxon>Pterygota</taxon>
        <taxon>Neoptera</taxon>
        <taxon>Endopterygota</taxon>
        <taxon>Diptera</taxon>
        <taxon>Brachycera</taxon>
        <taxon>Muscomorpha</taxon>
        <taxon>Muscoidea</taxon>
        <taxon>Muscidae</taxon>
        <taxon>Stomoxys</taxon>
    </lineage>
</organism>
<dbReference type="EC" id="2.4.1.17" evidence="5"/>
<evidence type="ECO:0000256" key="2">
    <source>
        <dbReference type="ARBA" id="ARBA00022676"/>
    </source>
</evidence>
<evidence type="ECO:0000256" key="4">
    <source>
        <dbReference type="RuleBase" id="RU003718"/>
    </source>
</evidence>
<reference evidence="6" key="1">
    <citation type="submission" date="2020-05" db="UniProtKB">
        <authorList>
            <consortium name="EnsemblMetazoa"/>
        </authorList>
    </citation>
    <scope>IDENTIFICATION</scope>
    <source>
        <strain evidence="6">USDA</strain>
    </source>
</reference>
<accession>A0A1I8P327</accession>
<sequence>MKIEIVLALSLVTSTTLIDTVQGAKILSVFPYPAPSKYIFISTLLKALAERGHEVTSISTFPQKEKLKNFHDIAVMENFHLFEEYLEEAASGGTKSYIHEFLELAQPGKLMVTNILENAEVKRIMKNEKFDLIILDVMVTEALLGFGEHFKAPMVAVSAFGTINFIDYLVGNTSPLSYIPHISVPYGNHMSLKERAVNMLSEIVDQLGFNHYILPLQEEVYKKYFPSAQLSLDQARKNVSLVLLNDHFTLRFPRPYVPNMIEVGGLHVKANPDPLTEDLQEYLDKASEGVIYFSLGSNVQSKDLSSNSLKVLLEGFRELKIKVLWKFEDEDLPGKPDNVLIRKWFNQPAILAHPNVKLFITHGGYLSTIETIFYGTPILGIPIFADQFMNVKNAVKAGYALELQLNEMTKDSFKKTIKELWRNPKYSEAVKT</sequence>
<keyword evidence="2 4" id="KW-0328">Glycosyltransferase</keyword>
<protein>
    <recommendedName>
        <fullName evidence="5">UDP-glucuronosyltransferase</fullName>
        <ecNumber evidence="5">2.4.1.17</ecNumber>
    </recommendedName>
</protein>